<dbReference type="Gene3D" id="3.40.630.30">
    <property type="match status" value="1"/>
</dbReference>
<proteinExistence type="predicted"/>
<comment type="caution">
    <text evidence="4">The sequence shown here is derived from an EMBL/GenBank/DDBJ whole genome shotgun (WGS) entry which is preliminary data.</text>
</comment>
<dbReference type="SUPFAM" id="SSF55729">
    <property type="entry name" value="Acyl-CoA N-acyltransferases (Nat)"/>
    <property type="match status" value="1"/>
</dbReference>
<dbReference type="InterPro" id="IPR016181">
    <property type="entry name" value="Acyl_CoA_acyltransferase"/>
</dbReference>
<dbReference type="OrthoDB" id="5355033at2"/>
<evidence type="ECO:0000256" key="2">
    <source>
        <dbReference type="ARBA" id="ARBA00023315"/>
    </source>
</evidence>
<sequence length="185" mass="20277">MASGSHAGTLLAHTDSDTIGRAWAMKDLSTLAVVRRENACTLDARILLDEMNAMLALYRADAVQPQFYTGDMSSARSAFVMARTTDGLAIGCGALCRFSFEVAEFRCLYRRPAWPGTGTAILRFLETVAAVAGYRRVILQAREANRRAIAFYQRHGYERAEPFADCAALGDVRCFAKALPILADD</sequence>
<organism evidence="4 5">
    <name type="scientific">Paraburkholderia guartelaensis</name>
    <dbReference type="NCBI Taxonomy" id="2546446"/>
    <lineage>
        <taxon>Bacteria</taxon>
        <taxon>Pseudomonadati</taxon>
        <taxon>Pseudomonadota</taxon>
        <taxon>Betaproteobacteria</taxon>
        <taxon>Burkholderiales</taxon>
        <taxon>Burkholderiaceae</taxon>
        <taxon>Paraburkholderia</taxon>
    </lineage>
</organism>
<dbReference type="InterPro" id="IPR000182">
    <property type="entry name" value="GNAT_dom"/>
</dbReference>
<evidence type="ECO:0000256" key="1">
    <source>
        <dbReference type="ARBA" id="ARBA00022679"/>
    </source>
</evidence>
<dbReference type="PROSITE" id="PS51186">
    <property type="entry name" value="GNAT"/>
    <property type="match status" value="1"/>
</dbReference>
<gene>
    <name evidence="4" type="ORF">E1N52_12840</name>
</gene>
<dbReference type="InterPro" id="IPR050832">
    <property type="entry name" value="Bact_Acetyltransf"/>
</dbReference>
<dbReference type="PANTHER" id="PTHR43877">
    <property type="entry name" value="AMINOALKYLPHOSPHONATE N-ACETYLTRANSFERASE-RELATED-RELATED"/>
    <property type="match status" value="1"/>
</dbReference>
<dbReference type="Proteomes" id="UP000295606">
    <property type="component" value="Unassembled WGS sequence"/>
</dbReference>
<evidence type="ECO:0000313" key="5">
    <source>
        <dbReference type="Proteomes" id="UP000295606"/>
    </source>
</evidence>
<dbReference type="GO" id="GO:0016747">
    <property type="term" value="F:acyltransferase activity, transferring groups other than amino-acyl groups"/>
    <property type="evidence" value="ECO:0007669"/>
    <property type="project" value="InterPro"/>
</dbReference>
<keyword evidence="1 4" id="KW-0808">Transferase</keyword>
<protein>
    <submittedName>
        <fullName evidence="4">GNAT family N-acetyltransferase</fullName>
    </submittedName>
</protein>
<dbReference type="PANTHER" id="PTHR43877:SF2">
    <property type="entry name" value="AMINOALKYLPHOSPHONATE N-ACETYLTRANSFERASE-RELATED"/>
    <property type="match status" value="1"/>
</dbReference>
<feature type="domain" description="N-acetyltransferase" evidence="3">
    <location>
        <begin position="42"/>
        <end position="180"/>
    </location>
</feature>
<dbReference type="Pfam" id="PF00583">
    <property type="entry name" value="Acetyltransf_1"/>
    <property type="match status" value="1"/>
</dbReference>
<name>A0A4R5LG72_9BURK</name>
<dbReference type="EMBL" id="SMOD01000008">
    <property type="protein sequence ID" value="TDG08255.1"/>
    <property type="molecule type" value="Genomic_DNA"/>
</dbReference>
<dbReference type="AlphaFoldDB" id="A0A4R5LG72"/>
<accession>A0A4R5LG72</accession>
<keyword evidence="2" id="KW-0012">Acyltransferase</keyword>
<evidence type="ECO:0000313" key="4">
    <source>
        <dbReference type="EMBL" id="TDG08255.1"/>
    </source>
</evidence>
<reference evidence="4 5" key="1">
    <citation type="submission" date="2019-03" db="EMBL/GenBank/DDBJ databases">
        <title>Paraburkholderia sp. isolated from native Mimosa gymnas in Guartela State Park, Brazil.</title>
        <authorList>
            <person name="Paulitsch F."/>
            <person name="Hungria M."/>
            <person name="Delamuta J.R.M."/>
            <person name="Ribeiro R.A."/>
            <person name="Dall'Agnol R."/>
            <person name="Silva J.S.B."/>
        </authorList>
    </citation>
    <scope>NUCLEOTIDE SEQUENCE [LARGE SCALE GENOMIC DNA]</scope>
    <source>
        <strain evidence="4 5">CNPSo 3008</strain>
    </source>
</reference>
<evidence type="ECO:0000259" key="3">
    <source>
        <dbReference type="PROSITE" id="PS51186"/>
    </source>
</evidence>